<dbReference type="EMBL" id="JBBYHR010000010">
    <property type="protein sequence ID" value="MEL1245776.1"/>
    <property type="molecule type" value="Genomic_DNA"/>
</dbReference>
<name>A0ABU9I033_9FLAO</name>
<gene>
    <name evidence="1" type="ORF">AAEO56_16000</name>
</gene>
<reference evidence="1 2" key="1">
    <citation type="submission" date="2024-04" db="EMBL/GenBank/DDBJ databases">
        <title>Flavobacterium sp. DGU11 16S ribosomal RNA gene Genome sequencing and assembly.</title>
        <authorList>
            <person name="Park S."/>
        </authorList>
    </citation>
    <scope>NUCLEOTIDE SEQUENCE [LARGE SCALE GENOMIC DNA]</scope>
    <source>
        <strain evidence="1 2">DGU11</strain>
    </source>
</reference>
<evidence type="ECO:0000313" key="2">
    <source>
        <dbReference type="Proteomes" id="UP001464555"/>
    </source>
</evidence>
<comment type="caution">
    <text evidence="1">The sequence shown here is derived from an EMBL/GenBank/DDBJ whole genome shotgun (WGS) entry which is preliminary data.</text>
</comment>
<evidence type="ECO:0008006" key="3">
    <source>
        <dbReference type="Google" id="ProtNLM"/>
    </source>
</evidence>
<dbReference type="Proteomes" id="UP001464555">
    <property type="component" value="Unassembled WGS sequence"/>
</dbReference>
<sequence>MNQLLILLSLIVLTSCNRITPGSTLSEKDIKRIGEIGLLDKNEKIIRFYSEMDNETAGNFFTNKRLAKYWLDKDDPAKTKVSSAYYKDIKTIDTVYYAGATYCPYMKVTTKDGYTFKVCADGEKEEIKAFFEEAMAKWKSKS</sequence>
<accession>A0ABU9I033</accession>
<dbReference type="RefSeq" id="WP_341698073.1">
    <property type="nucleotide sequence ID" value="NZ_JBBYHR010000010.1"/>
</dbReference>
<proteinExistence type="predicted"/>
<keyword evidence="2" id="KW-1185">Reference proteome</keyword>
<protein>
    <recommendedName>
        <fullName evidence="3">Lipoprotein</fullName>
    </recommendedName>
</protein>
<evidence type="ECO:0000313" key="1">
    <source>
        <dbReference type="EMBL" id="MEL1245776.1"/>
    </source>
</evidence>
<organism evidence="1 2">
    <name type="scientific">Flavobacterium arundinis</name>
    <dbReference type="NCBI Taxonomy" id="3139143"/>
    <lineage>
        <taxon>Bacteria</taxon>
        <taxon>Pseudomonadati</taxon>
        <taxon>Bacteroidota</taxon>
        <taxon>Flavobacteriia</taxon>
        <taxon>Flavobacteriales</taxon>
        <taxon>Flavobacteriaceae</taxon>
        <taxon>Flavobacterium</taxon>
    </lineage>
</organism>